<dbReference type="EMBL" id="ML977315">
    <property type="protein sequence ID" value="KAF2119257.1"/>
    <property type="molecule type" value="Genomic_DNA"/>
</dbReference>
<dbReference type="Gene3D" id="1.25.40.20">
    <property type="entry name" value="Ankyrin repeat-containing domain"/>
    <property type="match status" value="1"/>
</dbReference>
<evidence type="ECO:0000256" key="2">
    <source>
        <dbReference type="ARBA" id="ARBA00023043"/>
    </source>
</evidence>
<keyword evidence="1" id="KW-0677">Repeat</keyword>
<dbReference type="Proteomes" id="UP000799770">
    <property type="component" value="Unassembled WGS sequence"/>
</dbReference>
<evidence type="ECO:0000256" key="3">
    <source>
        <dbReference type="PROSITE-ProRule" id="PRU00023"/>
    </source>
</evidence>
<protein>
    <submittedName>
        <fullName evidence="4">Ankyrin repeat-containing domain protein</fullName>
    </submittedName>
</protein>
<dbReference type="PANTHER" id="PTHR24198:SF165">
    <property type="entry name" value="ANKYRIN REPEAT-CONTAINING PROTEIN-RELATED"/>
    <property type="match status" value="1"/>
</dbReference>
<dbReference type="AlphaFoldDB" id="A0A6A5ZK68"/>
<dbReference type="InterPro" id="IPR036770">
    <property type="entry name" value="Ankyrin_rpt-contain_sf"/>
</dbReference>
<dbReference type="SUPFAM" id="SSF48403">
    <property type="entry name" value="Ankyrin repeat"/>
    <property type="match status" value="1"/>
</dbReference>
<organism evidence="4 5">
    <name type="scientific">Lophiotrema nucula</name>
    <dbReference type="NCBI Taxonomy" id="690887"/>
    <lineage>
        <taxon>Eukaryota</taxon>
        <taxon>Fungi</taxon>
        <taxon>Dikarya</taxon>
        <taxon>Ascomycota</taxon>
        <taxon>Pezizomycotina</taxon>
        <taxon>Dothideomycetes</taxon>
        <taxon>Pleosporomycetidae</taxon>
        <taxon>Pleosporales</taxon>
        <taxon>Lophiotremataceae</taxon>
        <taxon>Lophiotrema</taxon>
    </lineage>
</organism>
<keyword evidence="2 3" id="KW-0040">ANK repeat</keyword>
<gene>
    <name evidence="4" type="ORF">BDV96DRAFT_567275</name>
</gene>
<name>A0A6A5ZK68_9PLEO</name>
<dbReference type="PROSITE" id="PS50088">
    <property type="entry name" value="ANK_REPEAT"/>
    <property type="match status" value="1"/>
</dbReference>
<dbReference type="PANTHER" id="PTHR24198">
    <property type="entry name" value="ANKYRIN REPEAT AND PROTEIN KINASE DOMAIN-CONTAINING PROTEIN"/>
    <property type="match status" value="1"/>
</dbReference>
<dbReference type="PROSITE" id="PS50297">
    <property type="entry name" value="ANK_REP_REGION"/>
    <property type="match status" value="1"/>
</dbReference>
<accession>A0A6A5ZK68</accession>
<feature type="repeat" description="ANK" evidence="3">
    <location>
        <begin position="356"/>
        <end position="381"/>
    </location>
</feature>
<dbReference type="SMART" id="SM00248">
    <property type="entry name" value="ANK"/>
    <property type="match status" value="5"/>
</dbReference>
<reference evidence="4" key="1">
    <citation type="journal article" date="2020" name="Stud. Mycol.">
        <title>101 Dothideomycetes genomes: a test case for predicting lifestyles and emergence of pathogens.</title>
        <authorList>
            <person name="Haridas S."/>
            <person name="Albert R."/>
            <person name="Binder M."/>
            <person name="Bloem J."/>
            <person name="Labutti K."/>
            <person name="Salamov A."/>
            <person name="Andreopoulos B."/>
            <person name="Baker S."/>
            <person name="Barry K."/>
            <person name="Bills G."/>
            <person name="Bluhm B."/>
            <person name="Cannon C."/>
            <person name="Castanera R."/>
            <person name="Culley D."/>
            <person name="Daum C."/>
            <person name="Ezra D."/>
            <person name="Gonzalez J."/>
            <person name="Henrissat B."/>
            <person name="Kuo A."/>
            <person name="Liang C."/>
            <person name="Lipzen A."/>
            <person name="Lutzoni F."/>
            <person name="Magnuson J."/>
            <person name="Mondo S."/>
            <person name="Nolan M."/>
            <person name="Ohm R."/>
            <person name="Pangilinan J."/>
            <person name="Park H.-J."/>
            <person name="Ramirez L."/>
            <person name="Alfaro M."/>
            <person name="Sun H."/>
            <person name="Tritt A."/>
            <person name="Yoshinaga Y."/>
            <person name="Zwiers L.-H."/>
            <person name="Turgeon B."/>
            <person name="Goodwin S."/>
            <person name="Spatafora J."/>
            <person name="Crous P."/>
            <person name="Grigoriev I."/>
        </authorList>
    </citation>
    <scope>NUCLEOTIDE SEQUENCE</scope>
    <source>
        <strain evidence="4">CBS 627.86</strain>
    </source>
</reference>
<dbReference type="OrthoDB" id="3799861at2759"/>
<proteinExistence type="predicted"/>
<sequence length="485" mass="54956">MPFQELPVELLQEILHHAFKVRGMKRFMRLRLVSKTLAREVENVIFVFRLLDGRLCEARFGLPPFVKRYLEHRVLNQAEADGYPNLITIRKVAEKISQGADVDGKGLDLHEVVERLCGLVLRLESTTGRLSRIFDKDPESNQQAFSDHLIVAAVECNCFDTLKSLSAESDWLWTNSWLFGSPYRIAAFNGDHDMLRYLMSETINSDTRLPRLREQAFTAAAIAGRVETVKFLFHLRREEVPWRFEDRTKGTSGTYDQPLSSAMTTPSKEVLDFVTFLQKNYSTKKTIWRTDEESLTHRLRRCAEEGWTEMAAHLLVQGACPDGIRADPESTFRPMIRACMRGHTDVVRLLLYYSADTNKALHTAAFYGHRDIVMLLLDAGAATVGAIAEAASGGWLDIIRLLLDHGAGIDGPRNRPHPLQSAFEQEHTAMFELLMQRGATLTEQTFQACLRYAVADGLDSLASICRYYGDGDIPKNIQNYLDTHA</sequence>
<dbReference type="InterPro" id="IPR002110">
    <property type="entry name" value="Ankyrin_rpt"/>
</dbReference>
<evidence type="ECO:0000313" key="4">
    <source>
        <dbReference type="EMBL" id="KAF2119257.1"/>
    </source>
</evidence>
<evidence type="ECO:0000256" key="1">
    <source>
        <dbReference type="ARBA" id="ARBA00022737"/>
    </source>
</evidence>
<dbReference type="Pfam" id="PF12796">
    <property type="entry name" value="Ank_2"/>
    <property type="match status" value="1"/>
</dbReference>
<evidence type="ECO:0000313" key="5">
    <source>
        <dbReference type="Proteomes" id="UP000799770"/>
    </source>
</evidence>
<keyword evidence="5" id="KW-1185">Reference proteome</keyword>